<gene>
    <name evidence="1" type="ORF">PsorP6_003673</name>
</gene>
<evidence type="ECO:0000313" key="2">
    <source>
        <dbReference type="Proteomes" id="UP001163321"/>
    </source>
</evidence>
<protein>
    <submittedName>
        <fullName evidence="1">Uncharacterized protein</fullName>
    </submittedName>
</protein>
<dbReference type="Proteomes" id="UP001163321">
    <property type="component" value="Chromosome 8"/>
</dbReference>
<reference evidence="1 2" key="1">
    <citation type="journal article" date="2022" name="bioRxiv">
        <title>The genome of the oomycete Peronosclerospora sorghi, a cosmopolitan pathogen of maize and sorghum, is inflated with dispersed pseudogenes.</title>
        <authorList>
            <person name="Fletcher K."/>
            <person name="Martin F."/>
            <person name="Isakeit T."/>
            <person name="Cavanaugh K."/>
            <person name="Magill C."/>
            <person name="Michelmore R."/>
        </authorList>
    </citation>
    <scope>NUCLEOTIDE SEQUENCE [LARGE SCALE GENOMIC DNA]</scope>
    <source>
        <strain evidence="1">P6</strain>
    </source>
</reference>
<organism evidence="1 2">
    <name type="scientific">Peronosclerospora sorghi</name>
    <dbReference type="NCBI Taxonomy" id="230839"/>
    <lineage>
        <taxon>Eukaryota</taxon>
        <taxon>Sar</taxon>
        <taxon>Stramenopiles</taxon>
        <taxon>Oomycota</taxon>
        <taxon>Peronosporomycetes</taxon>
        <taxon>Peronosporales</taxon>
        <taxon>Peronosporaceae</taxon>
        <taxon>Peronosclerospora</taxon>
    </lineage>
</organism>
<name>A0ACC0VQ18_9STRA</name>
<comment type="caution">
    <text evidence="1">The sequence shown here is derived from an EMBL/GenBank/DDBJ whole genome shotgun (WGS) entry which is preliminary data.</text>
</comment>
<keyword evidence="2" id="KW-1185">Reference proteome</keyword>
<dbReference type="EMBL" id="CM047587">
    <property type="protein sequence ID" value="KAI9908549.1"/>
    <property type="molecule type" value="Genomic_DNA"/>
</dbReference>
<proteinExistence type="predicted"/>
<sequence length="80" mass="9160">MCANGVIVLMITHPQRAVRVPSLVSYHCVLICTAHEQKLESNLFTSPQKFLIFVGLNHAKLKPFRRLRCCIHVNDYCQAH</sequence>
<accession>A0ACC0VQ18</accession>
<evidence type="ECO:0000313" key="1">
    <source>
        <dbReference type="EMBL" id="KAI9908549.1"/>
    </source>
</evidence>